<gene>
    <name evidence="8 10" type="primary">tilS</name>
    <name evidence="10" type="ORF">E5K04_04645</name>
</gene>
<dbReference type="SUPFAM" id="SSF56037">
    <property type="entry name" value="PheT/TilS domain"/>
    <property type="match status" value="1"/>
</dbReference>
<dbReference type="Pfam" id="PF01171">
    <property type="entry name" value="ATP_bind_3"/>
    <property type="match status" value="1"/>
</dbReference>
<dbReference type="OrthoDB" id="9807403at2"/>
<name>A0A4T0V1C4_9NEIS</name>
<dbReference type="InterPro" id="IPR012094">
    <property type="entry name" value="tRNA_Ile_lys_synt"/>
</dbReference>
<keyword evidence="4 8" id="KW-0819">tRNA processing</keyword>
<dbReference type="PANTHER" id="PTHR43033:SF1">
    <property type="entry name" value="TRNA(ILE)-LYSIDINE SYNTHASE-RELATED"/>
    <property type="match status" value="1"/>
</dbReference>
<accession>A0A4T0V1C4</accession>
<dbReference type="Proteomes" id="UP000308891">
    <property type="component" value="Unassembled WGS sequence"/>
</dbReference>
<sequence length="436" mass="47525">MDATRKRPRKAGSLLPDHWPDELSGQCRLEVGLSGGVDSMVLLHLLVAARKERGFELCAVHVHHGLSAEADAWVAHCARVCEAWQVPLRVRRVAVRVEGGQSLEAVARRERYRVYRESTADAVVLAHHQDDLAETVLLQLLRGGGARALAAMPAWRQDGALALWRPLLARTRDELLAYAREHGIGWVDDDSNLDTRWRRNLLRHRVMPGLAAALPHYRAHLARSAQLAADAAAVLDEVAAADLAACLAGDALSRDGLLALSPPRQRELLRHWCATLGFGLPTPAALESFRGALVAGHAGAVALELAGASLVHYRGRIHLVRERVLPACQPLPALACPQLLRCEAGRLSIEPASPGLPMAWLAGGLSLRARAGGERLAQRAGTRTVKQLLQEAGVLPRLRERWPLLYRGEALVAVPGVAFTQEDRVEAGWRPVWLPD</sequence>
<keyword evidence="6 8" id="KW-0067">ATP-binding</keyword>
<dbReference type="GO" id="GO:0005524">
    <property type="term" value="F:ATP binding"/>
    <property type="evidence" value="ECO:0007669"/>
    <property type="project" value="UniProtKB-UniRule"/>
</dbReference>
<dbReference type="EC" id="6.3.4.19" evidence="8"/>
<dbReference type="InterPro" id="IPR011063">
    <property type="entry name" value="TilS/TtcA_N"/>
</dbReference>
<dbReference type="CDD" id="cd01992">
    <property type="entry name" value="TilS_N"/>
    <property type="match status" value="1"/>
</dbReference>
<dbReference type="SMART" id="SM00977">
    <property type="entry name" value="TilS_C"/>
    <property type="match status" value="1"/>
</dbReference>
<evidence type="ECO:0000256" key="1">
    <source>
        <dbReference type="ARBA" id="ARBA00004496"/>
    </source>
</evidence>
<evidence type="ECO:0000259" key="9">
    <source>
        <dbReference type="SMART" id="SM00977"/>
    </source>
</evidence>
<dbReference type="InterPro" id="IPR015262">
    <property type="entry name" value="tRNA_Ile_lys_synt_subst-bd"/>
</dbReference>
<dbReference type="InterPro" id="IPR012796">
    <property type="entry name" value="Lysidine-tRNA-synth_C"/>
</dbReference>
<evidence type="ECO:0000256" key="3">
    <source>
        <dbReference type="ARBA" id="ARBA00022598"/>
    </source>
</evidence>
<evidence type="ECO:0000313" key="11">
    <source>
        <dbReference type="Proteomes" id="UP000308891"/>
    </source>
</evidence>
<feature type="domain" description="Lysidine-tRNA(Ile) synthetase C-terminal" evidence="9">
    <location>
        <begin position="365"/>
        <end position="433"/>
    </location>
</feature>
<dbReference type="GO" id="GO:0006400">
    <property type="term" value="P:tRNA modification"/>
    <property type="evidence" value="ECO:0007669"/>
    <property type="project" value="UniProtKB-UniRule"/>
</dbReference>
<dbReference type="HAMAP" id="MF_01161">
    <property type="entry name" value="tRNA_Ile_lys_synt"/>
    <property type="match status" value="1"/>
</dbReference>
<keyword evidence="11" id="KW-1185">Reference proteome</keyword>
<dbReference type="Gene3D" id="3.40.50.620">
    <property type="entry name" value="HUPs"/>
    <property type="match status" value="1"/>
</dbReference>
<evidence type="ECO:0000313" key="10">
    <source>
        <dbReference type="EMBL" id="TIC85279.1"/>
    </source>
</evidence>
<organism evidence="10 11">
    <name type="scientific">Crenobacter intestini</name>
    <dbReference type="NCBI Taxonomy" id="2563443"/>
    <lineage>
        <taxon>Bacteria</taxon>
        <taxon>Pseudomonadati</taxon>
        <taxon>Pseudomonadota</taxon>
        <taxon>Betaproteobacteria</taxon>
        <taxon>Neisseriales</taxon>
        <taxon>Neisseriaceae</taxon>
        <taxon>Crenobacter</taxon>
    </lineage>
</organism>
<dbReference type="GO" id="GO:0032267">
    <property type="term" value="F:tRNA(Ile)-lysidine synthase activity"/>
    <property type="evidence" value="ECO:0007669"/>
    <property type="project" value="UniProtKB-EC"/>
</dbReference>
<comment type="domain">
    <text evidence="8">The N-terminal region contains the highly conserved SGGXDS motif, predicted to be a P-loop motif involved in ATP binding.</text>
</comment>
<dbReference type="InterPro" id="IPR012795">
    <property type="entry name" value="tRNA_Ile_lys_synt_N"/>
</dbReference>
<comment type="function">
    <text evidence="8">Ligates lysine onto the cytidine present at position 34 of the AUA codon-specific tRNA(Ile) that contains the anticodon CAU, in an ATP-dependent manner. Cytidine is converted to lysidine, thus changing the amino acid specificity of the tRNA from methionine to isoleucine.</text>
</comment>
<evidence type="ECO:0000256" key="7">
    <source>
        <dbReference type="ARBA" id="ARBA00048539"/>
    </source>
</evidence>
<dbReference type="SUPFAM" id="SSF52402">
    <property type="entry name" value="Adenine nucleotide alpha hydrolases-like"/>
    <property type="match status" value="1"/>
</dbReference>
<reference evidence="10 11" key="1">
    <citation type="submission" date="2019-04" db="EMBL/GenBank/DDBJ databases">
        <title>Crenobacter sp. nov.</title>
        <authorList>
            <person name="Shi S."/>
        </authorList>
    </citation>
    <scope>NUCLEOTIDE SEQUENCE [LARGE SCALE GENOMIC DNA]</scope>
    <source>
        <strain evidence="10 11">GY 70310</strain>
    </source>
</reference>
<evidence type="ECO:0000256" key="8">
    <source>
        <dbReference type="HAMAP-Rule" id="MF_01161"/>
    </source>
</evidence>
<dbReference type="GO" id="GO:0005737">
    <property type="term" value="C:cytoplasm"/>
    <property type="evidence" value="ECO:0007669"/>
    <property type="project" value="UniProtKB-SubCell"/>
</dbReference>
<keyword evidence="3 8" id="KW-0436">Ligase</keyword>
<evidence type="ECO:0000256" key="2">
    <source>
        <dbReference type="ARBA" id="ARBA00022490"/>
    </source>
</evidence>
<feature type="binding site" evidence="8">
    <location>
        <begin position="34"/>
        <end position="39"/>
    </location>
    <ligand>
        <name>ATP</name>
        <dbReference type="ChEBI" id="CHEBI:30616"/>
    </ligand>
</feature>
<comment type="caution">
    <text evidence="10">The sequence shown here is derived from an EMBL/GenBank/DDBJ whole genome shotgun (WGS) entry which is preliminary data.</text>
</comment>
<comment type="subcellular location">
    <subcellularLocation>
        <location evidence="1 8">Cytoplasm</location>
    </subcellularLocation>
</comment>
<evidence type="ECO:0000256" key="6">
    <source>
        <dbReference type="ARBA" id="ARBA00022840"/>
    </source>
</evidence>
<dbReference type="Pfam" id="PF11734">
    <property type="entry name" value="TilS_C"/>
    <property type="match status" value="1"/>
</dbReference>
<dbReference type="AlphaFoldDB" id="A0A4T0V1C4"/>
<evidence type="ECO:0000256" key="5">
    <source>
        <dbReference type="ARBA" id="ARBA00022741"/>
    </source>
</evidence>
<dbReference type="NCBIfam" id="TIGR02433">
    <property type="entry name" value="lysidine_TilS_C"/>
    <property type="match status" value="1"/>
</dbReference>
<dbReference type="Pfam" id="PF09179">
    <property type="entry name" value="TilS"/>
    <property type="match status" value="1"/>
</dbReference>
<comment type="similarity">
    <text evidence="8">Belongs to the tRNA(Ile)-lysidine synthase family.</text>
</comment>
<dbReference type="SUPFAM" id="SSF82829">
    <property type="entry name" value="MesJ substrate recognition domain-like"/>
    <property type="match status" value="1"/>
</dbReference>
<dbReference type="NCBIfam" id="TIGR02432">
    <property type="entry name" value="lysidine_TilS_N"/>
    <property type="match status" value="1"/>
</dbReference>
<proteinExistence type="inferred from homology"/>
<evidence type="ECO:0000256" key="4">
    <source>
        <dbReference type="ARBA" id="ARBA00022694"/>
    </source>
</evidence>
<comment type="catalytic activity">
    <reaction evidence="7 8">
        <text>cytidine(34) in tRNA(Ile2) + L-lysine + ATP = lysidine(34) in tRNA(Ile2) + AMP + diphosphate + H(+)</text>
        <dbReference type="Rhea" id="RHEA:43744"/>
        <dbReference type="Rhea" id="RHEA-COMP:10625"/>
        <dbReference type="Rhea" id="RHEA-COMP:10670"/>
        <dbReference type="ChEBI" id="CHEBI:15378"/>
        <dbReference type="ChEBI" id="CHEBI:30616"/>
        <dbReference type="ChEBI" id="CHEBI:32551"/>
        <dbReference type="ChEBI" id="CHEBI:33019"/>
        <dbReference type="ChEBI" id="CHEBI:82748"/>
        <dbReference type="ChEBI" id="CHEBI:83665"/>
        <dbReference type="ChEBI" id="CHEBI:456215"/>
        <dbReference type="EC" id="6.3.4.19"/>
    </reaction>
</comment>
<dbReference type="EMBL" id="STGJ01000003">
    <property type="protein sequence ID" value="TIC85279.1"/>
    <property type="molecule type" value="Genomic_DNA"/>
</dbReference>
<dbReference type="Gene3D" id="1.20.59.20">
    <property type="match status" value="1"/>
</dbReference>
<protein>
    <recommendedName>
        <fullName evidence="8">tRNA(Ile)-lysidine synthase</fullName>
        <ecNumber evidence="8">6.3.4.19</ecNumber>
    </recommendedName>
    <alternativeName>
        <fullName evidence="8">tRNA(Ile)-2-lysyl-cytidine synthase</fullName>
    </alternativeName>
    <alternativeName>
        <fullName evidence="8">tRNA(Ile)-lysidine synthetase</fullName>
    </alternativeName>
</protein>
<keyword evidence="5 8" id="KW-0547">Nucleotide-binding</keyword>
<dbReference type="InterPro" id="IPR014729">
    <property type="entry name" value="Rossmann-like_a/b/a_fold"/>
</dbReference>
<dbReference type="PANTHER" id="PTHR43033">
    <property type="entry name" value="TRNA(ILE)-LYSIDINE SYNTHASE-RELATED"/>
    <property type="match status" value="1"/>
</dbReference>
<keyword evidence="2 8" id="KW-0963">Cytoplasm</keyword>